<reference evidence="3" key="1">
    <citation type="journal article" date="2021" name="Int. J. Syst. Evol. Microbiol.">
        <title>Actinocatenispora comari sp. nov., an endophytic actinomycete isolated from aerial parts of Comarum salesowianum.</title>
        <authorList>
            <person name="Oyunbileg N."/>
            <person name="Iizaka Y."/>
            <person name="Hamada M."/>
            <person name="Davaapurev B.O."/>
            <person name="Fukumoto A."/>
            <person name="Tsetseg B."/>
            <person name="Kato F."/>
            <person name="Tamura T."/>
            <person name="Batkhuu J."/>
            <person name="Anzai Y."/>
        </authorList>
    </citation>
    <scope>NUCLEOTIDE SEQUENCE [LARGE SCALE GENOMIC DNA]</scope>
    <source>
        <strain evidence="3">NUM-2625</strain>
    </source>
</reference>
<evidence type="ECO:0000313" key="2">
    <source>
        <dbReference type="EMBL" id="GIL29172.1"/>
    </source>
</evidence>
<dbReference type="EMBL" id="BOPO01000084">
    <property type="protein sequence ID" value="GIL29172.1"/>
    <property type="molecule type" value="Genomic_DNA"/>
</dbReference>
<evidence type="ECO:0000313" key="3">
    <source>
        <dbReference type="Proteomes" id="UP000614996"/>
    </source>
</evidence>
<keyword evidence="3" id="KW-1185">Reference proteome</keyword>
<evidence type="ECO:0000256" key="1">
    <source>
        <dbReference type="SAM" id="MobiDB-lite"/>
    </source>
</evidence>
<accession>A0A8J4AGD0</accession>
<feature type="region of interest" description="Disordered" evidence="1">
    <location>
        <begin position="101"/>
        <end position="128"/>
    </location>
</feature>
<gene>
    <name evidence="2" type="ORF">NUM_44260</name>
</gene>
<organism evidence="2 3">
    <name type="scientific">Actinocatenispora comari</name>
    <dbReference type="NCBI Taxonomy" id="2807577"/>
    <lineage>
        <taxon>Bacteria</taxon>
        <taxon>Bacillati</taxon>
        <taxon>Actinomycetota</taxon>
        <taxon>Actinomycetes</taxon>
        <taxon>Micromonosporales</taxon>
        <taxon>Micromonosporaceae</taxon>
        <taxon>Actinocatenispora</taxon>
    </lineage>
</organism>
<protein>
    <submittedName>
        <fullName evidence="2">Uncharacterized protein</fullName>
    </submittedName>
</protein>
<sequence length="370" mass="40361">MRQNLPCGSDVPPRWSPIVAGPSAHALSTANTHGLSSMRRVRCRRRTASGCCPRSAAPLRTATPIADVHRGLPLGTYDGVSAPTVAPDAALARGWALVKTEHDPRRCSPRRRQPDRTAMPMHNQRDEQLDVELTDQHDGGGSTGPDEDSDVAAMEQTIRHPWTSYTILDAWHERAQTATRHVRPARWWAVHTDSTGSAYTIADSLLSIARHGDVPLEPEQLAGHYVRRAYRIGLSLPCPPRLAGPVGLTQLGVWVAAVAVAGRVEALVGWQAADRLIHRLWGCADTETHSRSPLTQRLAVELSREVGGQPVLGLPELVQIGIHHHTDTQPIASHHLLRTTLRNSSPESGRSEITAATLSVLDLRNTHLRA</sequence>
<comment type="caution">
    <text evidence="2">The sequence shown here is derived from an EMBL/GenBank/DDBJ whole genome shotgun (WGS) entry which is preliminary data.</text>
</comment>
<name>A0A8J4AGD0_9ACTN</name>
<proteinExistence type="predicted"/>
<dbReference type="AlphaFoldDB" id="A0A8J4AGD0"/>
<dbReference type="Proteomes" id="UP000614996">
    <property type="component" value="Unassembled WGS sequence"/>
</dbReference>